<organism evidence="1 2">
    <name type="scientific">Paracoccus pacificus</name>
    <dbReference type="NCBI Taxonomy" id="1463598"/>
    <lineage>
        <taxon>Bacteria</taxon>
        <taxon>Pseudomonadati</taxon>
        <taxon>Pseudomonadota</taxon>
        <taxon>Alphaproteobacteria</taxon>
        <taxon>Rhodobacterales</taxon>
        <taxon>Paracoccaceae</taxon>
        <taxon>Paracoccus</taxon>
    </lineage>
</organism>
<comment type="caution">
    <text evidence="1">The sequence shown here is derived from an EMBL/GenBank/DDBJ whole genome shotgun (WGS) entry which is preliminary data.</text>
</comment>
<dbReference type="Gene3D" id="1.20.1260.10">
    <property type="match status" value="1"/>
</dbReference>
<dbReference type="SUPFAM" id="SSF47240">
    <property type="entry name" value="Ferritin-like"/>
    <property type="match status" value="1"/>
</dbReference>
<dbReference type="InterPro" id="IPR012347">
    <property type="entry name" value="Ferritin-like"/>
</dbReference>
<dbReference type="EMBL" id="JBHUEN010000015">
    <property type="protein sequence ID" value="MFD1881162.1"/>
    <property type="molecule type" value="Genomic_DNA"/>
</dbReference>
<dbReference type="Proteomes" id="UP001597213">
    <property type="component" value="Unassembled WGS sequence"/>
</dbReference>
<dbReference type="PANTHER" id="PTHR30565:SF9">
    <property type="entry name" value="PROTEIN YCIF"/>
    <property type="match status" value="1"/>
</dbReference>
<dbReference type="InterPro" id="IPR009078">
    <property type="entry name" value="Ferritin-like_SF"/>
</dbReference>
<sequence>MADKLLDDLFYETLKDIYYAERQLLKALKKMAGAARSDRLRQAFEDHRTETETHVERLQKVFEIIGKPARGKTCQAIDGIIEEGDDVMSEFKGAPALDAGLIAAGQAAEHYEIARYGTLRQWARDLGLDDAAGLLEQTLNEESKADDLLTEIAESEGNQEAMEAN</sequence>
<protein>
    <submittedName>
        <fullName evidence="1">Ferritin-like domain-containing protein</fullName>
    </submittedName>
</protein>
<gene>
    <name evidence="1" type="ORF">ACFSCT_05465</name>
</gene>
<dbReference type="InterPro" id="IPR047114">
    <property type="entry name" value="YciF"/>
</dbReference>
<evidence type="ECO:0000313" key="1">
    <source>
        <dbReference type="EMBL" id="MFD1881162.1"/>
    </source>
</evidence>
<dbReference type="Pfam" id="PF05974">
    <property type="entry name" value="DUF892"/>
    <property type="match status" value="1"/>
</dbReference>
<accession>A0ABW4R533</accession>
<keyword evidence="2" id="KW-1185">Reference proteome</keyword>
<name>A0ABW4R533_9RHOB</name>
<dbReference type="RefSeq" id="WP_379140779.1">
    <property type="nucleotide sequence ID" value="NZ_JBHUEN010000015.1"/>
</dbReference>
<reference evidence="2" key="1">
    <citation type="journal article" date="2019" name="Int. J. Syst. Evol. Microbiol.">
        <title>The Global Catalogue of Microorganisms (GCM) 10K type strain sequencing project: providing services to taxonomists for standard genome sequencing and annotation.</title>
        <authorList>
            <consortium name="The Broad Institute Genomics Platform"/>
            <consortium name="The Broad Institute Genome Sequencing Center for Infectious Disease"/>
            <person name="Wu L."/>
            <person name="Ma J."/>
        </authorList>
    </citation>
    <scope>NUCLEOTIDE SEQUENCE [LARGE SCALE GENOMIC DNA]</scope>
    <source>
        <strain evidence="2">CCUG 56029</strain>
    </source>
</reference>
<proteinExistence type="predicted"/>
<evidence type="ECO:0000313" key="2">
    <source>
        <dbReference type="Proteomes" id="UP001597213"/>
    </source>
</evidence>
<dbReference type="InterPro" id="IPR010287">
    <property type="entry name" value="DUF892_YciF-like"/>
</dbReference>
<dbReference type="CDD" id="cd07909">
    <property type="entry name" value="YciF"/>
    <property type="match status" value="1"/>
</dbReference>
<dbReference type="PANTHER" id="PTHR30565">
    <property type="entry name" value="PROTEIN YCIF"/>
    <property type="match status" value="1"/>
</dbReference>